<dbReference type="eggNOG" id="KOG1197">
    <property type="taxonomic scope" value="Eukaryota"/>
</dbReference>
<dbReference type="InterPro" id="IPR002364">
    <property type="entry name" value="Quin_OxRdtase/zeta-crystal_CS"/>
</dbReference>
<dbReference type="Gene3D" id="3.90.180.10">
    <property type="entry name" value="Medium-chain alcohol dehydrogenases, catalytic domain"/>
    <property type="match status" value="1"/>
</dbReference>
<dbReference type="PANTHER" id="PTHR48106:SF13">
    <property type="entry name" value="QUINONE OXIDOREDUCTASE-RELATED"/>
    <property type="match status" value="1"/>
</dbReference>
<accession>Q6BK84</accession>
<gene>
    <name evidence="6" type="ordered locus">DEHA2F24046g</name>
</gene>
<evidence type="ECO:0000313" key="7">
    <source>
        <dbReference type="Proteomes" id="UP000000599"/>
    </source>
</evidence>
<evidence type="ECO:0000256" key="1">
    <source>
        <dbReference type="ARBA" id="ARBA00022857"/>
    </source>
</evidence>
<dbReference type="AlphaFoldDB" id="Q6BK84"/>
<dbReference type="GO" id="GO:0035925">
    <property type="term" value="F:mRNA 3'-UTR AU-rich region binding"/>
    <property type="evidence" value="ECO:0007669"/>
    <property type="project" value="EnsemblFungi"/>
</dbReference>
<dbReference type="FunFam" id="3.40.50.720:FF:000053">
    <property type="entry name" value="Quinone oxidoreductase 1"/>
    <property type="match status" value="1"/>
</dbReference>
<reference evidence="6 7" key="1">
    <citation type="journal article" date="2004" name="Nature">
        <title>Genome evolution in yeasts.</title>
        <authorList>
            <consortium name="Genolevures"/>
            <person name="Dujon B."/>
            <person name="Sherman D."/>
            <person name="Fischer G."/>
            <person name="Durrens P."/>
            <person name="Casaregola S."/>
            <person name="Lafontaine I."/>
            <person name="de Montigny J."/>
            <person name="Marck C."/>
            <person name="Neuveglise C."/>
            <person name="Talla E."/>
            <person name="Goffard N."/>
            <person name="Frangeul L."/>
            <person name="Aigle M."/>
            <person name="Anthouard V."/>
            <person name="Babour A."/>
            <person name="Barbe V."/>
            <person name="Barnay S."/>
            <person name="Blanchin S."/>
            <person name="Beckerich J.M."/>
            <person name="Beyne E."/>
            <person name="Bleykasten C."/>
            <person name="Boisrame A."/>
            <person name="Boyer J."/>
            <person name="Cattolico L."/>
            <person name="Confanioleri F."/>
            <person name="de Daruvar A."/>
            <person name="Despons L."/>
            <person name="Fabre E."/>
            <person name="Fairhead C."/>
            <person name="Ferry-Dumazet H."/>
            <person name="Groppi A."/>
            <person name="Hantraye F."/>
            <person name="Hennequin C."/>
            <person name="Jauniaux N."/>
            <person name="Joyet P."/>
            <person name="Kachouri R."/>
            <person name="Kerrest A."/>
            <person name="Koszul R."/>
            <person name="Lemaire M."/>
            <person name="Lesur I."/>
            <person name="Ma L."/>
            <person name="Muller H."/>
            <person name="Nicaud J.M."/>
            <person name="Nikolski M."/>
            <person name="Oztas S."/>
            <person name="Ozier-Kalogeropoulos O."/>
            <person name="Pellenz S."/>
            <person name="Potier S."/>
            <person name="Richard G.F."/>
            <person name="Straub M.L."/>
            <person name="Suleau A."/>
            <person name="Swennene D."/>
            <person name="Tekaia F."/>
            <person name="Wesolowski-Louvel M."/>
            <person name="Westhof E."/>
            <person name="Wirth B."/>
            <person name="Zeniou-Meyer M."/>
            <person name="Zivanovic I."/>
            <person name="Bolotin-Fukuhara M."/>
            <person name="Thierry A."/>
            <person name="Bouchier C."/>
            <person name="Caudron B."/>
            <person name="Scarpelli C."/>
            <person name="Gaillardin C."/>
            <person name="Weissenbach J."/>
            <person name="Wincker P."/>
            <person name="Souciet J.L."/>
        </authorList>
    </citation>
    <scope>NUCLEOTIDE SEQUENCE [LARGE SCALE GENOMIC DNA]</scope>
    <source>
        <strain evidence="7">ATCC 36239 / CBS 767 / BCRC 21394 / JCM 1990 / NBRC 0083 / IGC 2968</strain>
    </source>
</reference>
<evidence type="ECO:0000313" key="6">
    <source>
        <dbReference type="EMBL" id="CAG89794.2"/>
    </source>
</evidence>
<dbReference type="SUPFAM" id="SSF51735">
    <property type="entry name" value="NAD(P)-binding Rossmann-fold domains"/>
    <property type="match status" value="1"/>
</dbReference>
<dbReference type="GeneID" id="2903162"/>
<dbReference type="FunCoup" id="Q6BK84">
    <property type="interactions" value="669"/>
</dbReference>
<sequence length="338" mass="36837">MSTNDLPSTQKVVLFEENSDSVDVIKYTDFDTPKIAAPNEIIIKNKFAGVNFIDSYFRKGIYPSQKPHIFGREAVGVVAAVGDKVTKFSVGDKVAYLSGSTFAQYTKLTDSYVQILKLDPSTSDESLKFYAAALLQGLTALTFIHEAYAVKKGDYVLVWAAAGGVGKILTQLISQQGAHVIAIASTEEKLALAKKYGAEYGVNHLTDDIVEKVKEITDGKGVNASFDSVGKDSAEISLTSLARKGTFVSYGNSSGVVPPLSINRLSPKNLTVLRPQLLGYLTTSEEWEHYVRLLFKLIDSGDLKIDISKTYPLSEYKQATSDLEGRKTTGKLVLEVPQ</sequence>
<dbReference type="Gene3D" id="3.40.50.720">
    <property type="entry name" value="NAD(P)-binding Rossmann-like Domain"/>
    <property type="match status" value="1"/>
</dbReference>
<dbReference type="InterPro" id="IPR013154">
    <property type="entry name" value="ADH-like_N"/>
</dbReference>
<dbReference type="CDD" id="cd05286">
    <property type="entry name" value="QOR2"/>
    <property type="match status" value="1"/>
</dbReference>
<dbReference type="InterPro" id="IPR036291">
    <property type="entry name" value="NAD(P)-bd_dom_sf"/>
</dbReference>
<dbReference type="GO" id="GO:0034599">
    <property type="term" value="P:cellular response to oxidative stress"/>
    <property type="evidence" value="ECO:0007669"/>
    <property type="project" value="EnsemblFungi"/>
</dbReference>
<dbReference type="InParanoid" id="Q6BK84"/>
<keyword evidence="1" id="KW-0521">NADP</keyword>
<dbReference type="HOGENOM" id="CLU_026673_3_1_1"/>
<evidence type="ECO:0000259" key="5">
    <source>
        <dbReference type="SMART" id="SM00829"/>
    </source>
</evidence>
<dbReference type="PANTHER" id="PTHR48106">
    <property type="entry name" value="QUINONE OXIDOREDUCTASE PIG3-RELATED"/>
    <property type="match status" value="1"/>
</dbReference>
<dbReference type="InterPro" id="IPR020843">
    <property type="entry name" value="ER"/>
</dbReference>
<evidence type="ECO:0000256" key="3">
    <source>
        <dbReference type="ARBA" id="ARBA00043088"/>
    </source>
</evidence>
<dbReference type="InterPro" id="IPR011032">
    <property type="entry name" value="GroES-like_sf"/>
</dbReference>
<protein>
    <recommendedName>
        <fullName evidence="4">Probable quinone oxidoreductase</fullName>
    </recommendedName>
    <alternativeName>
        <fullName evidence="3">NADPH:quinone reductase</fullName>
    </alternativeName>
</protein>
<keyword evidence="7" id="KW-1185">Reference proteome</keyword>
<dbReference type="SUPFAM" id="SSF50129">
    <property type="entry name" value="GroES-like"/>
    <property type="match status" value="1"/>
</dbReference>
<proteinExistence type="predicted"/>
<dbReference type="Proteomes" id="UP000000599">
    <property type="component" value="Chromosome F"/>
</dbReference>
<dbReference type="InterPro" id="IPR047618">
    <property type="entry name" value="QOR-like"/>
</dbReference>
<organism evidence="6 7">
    <name type="scientific">Debaryomyces hansenii (strain ATCC 36239 / CBS 767 / BCRC 21394 / JCM 1990 / NBRC 0083 / IGC 2968)</name>
    <name type="common">Yeast</name>
    <name type="synonym">Torulaspora hansenii</name>
    <dbReference type="NCBI Taxonomy" id="284592"/>
    <lineage>
        <taxon>Eukaryota</taxon>
        <taxon>Fungi</taxon>
        <taxon>Dikarya</taxon>
        <taxon>Ascomycota</taxon>
        <taxon>Saccharomycotina</taxon>
        <taxon>Pichiomycetes</taxon>
        <taxon>Debaryomycetaceae</taxon>
        <taxon>Debaryomyces</taxon>
    </lineage>
</organism>
<dbReference type="SMART" id="SM00829">
    <property type="entry name" value="PKS_ER"/>
    <property type="match status" value="1"/>
</dbReference>
<feature type="domain" description="Enoyl reductase (ER)" evidence="5">
    <location>
        <begin position="20"/>
        <end position="334"/>
    </location>
</feature>
<dbReference type="InterPro" id="IPR013149">
    <property type="entry name" value="ADH-like_C"/>
</dbReference>
<dbReference type="Pfam" id="PF00107">
    <property type="entry name" value="ADH_zinc_N"/>
    <property type="match status" value="1"/>
</dbReference>
<dbReference type="PROSITE" id="PS01162">
    <property type="entry name" value="QOR_ZETA_CRYSTAL"/>
    <property type="match status" value="1"/>
</dbReference>
<dbReference type="GO" id="GO:0008270">
    <property type="term" value="F:zinc ion binding"/>
    <property type="evidence" value="ECO:0007669"/>
    <property type="project" value="InterPro"/>
</dbReference>
<name>Q6BK84_DEBHA</name>
<dbReference type="OMA" id="KGMTAHY"/>
<dbReference type="RefSeq" id="XP_461387.2">
    <property type="nucleotide sequence ID" value="XM_461387.1"/>
</dbReference>
<dbReference type="GO" id="GO:0032440">
    <property type="term" value="F:2-alkenal reductase [NAD(P)H] activity"/>
    <property type="evidence" value="ECO:0007669"/>
    <property type="project" value="EnsemblFungi"/>
</dbReference>
<dbReference type="GO" id="GO:0070402">
    <property type="term" value="F:NADPH binding"/>
    <property type="evidence" value="ECO:0007669"/>
    <property type="project" value="TreeGrafter"/>
</dbReference>
<evidence type="ECO:0000256" key="2">
    <source>
        <dbReference type="ARBA" id="ARBA00023002"/>
    </source>
</evidence>
<dbReference type="STRING" id="284592.Q6BK84"/>
<evidence type="ECO:0000256" key="4">
    <source>
        <dbReference type="ARBA" id="ARBA00070796"/>
    </source>
</evidence>
<dbReference type="KEGG" id="dha:DEHA2F24046g"/>
<dbReference type="GO" id="GO:0005829">
    <property type="term" value="C:cytosol"/>
    <property type="evidence" value="ECO:0007669"/>
    <property type="project" value="TreeGrafter"/>
</dbReference>
<dbReference type="GO" id="GO:0003960">
    <property type="term" value="F:quinone reductase (NADPH) activity"/>
    <property type="evidence" value="ECO:0007669"/>
    <property type="project" value="EnsemblFungi"/>
</dbReference>
<dbReference type="OrthoDB" id="48317at2759"/>
<keyword evidence="2" id="KW-0560">Oxidoreductase</keyword>
<dbReference type="EMBL" id="CR382138">
    <property type="protein sequence ID" value="CAG89794.2"/>
    <property type="molecule type" value="Genomic_DNA"/>
</dbReference>
<dbReference type="Pfam" id="PF08240">
    <property type="entry name" value="ADH_N"/>
    <property type="match status" value="1"/>
</dbReference>